<organism evidence="1 2">
    <name type="scientific">Phytohabitans aurantiacus</name>
    <dbReference type="NCBI Taxonomy" id="3016789"/>
    <lineage>
        <taxon>Bacteria</taxon>
        <taxon>Bacillati</taxon>
        <taxon>Actinomycetota</taxon>
        <taxon>Actinomycetes</taxon>
        <taxon>Micromonosporales</taxon>
        <taxon>Micromonosporaceae</taxon>
    </lineage>
</organism>
<sequence length="67" mass="7534">MIIEYVSVRSGKVLDRITVDGDEISYETGKARQVVEDVTRHLPTTTPVAEALRSWSNGYTQLRPAEQ</sequence>
<protein>
    <submittedName>
        <fullName evidence="1">Uncharacterized protein</fullName>
    </submittedName>
</protein>
<name>A0ABQ5QT07_9ACTN</name>
<dbReference type="EMBL" id="BSDI01000010">
    <property type="protein sequence ID" value="GLH97354.1"/>
    <property type="molecule type" value="Genomic_DNA"/>
</dbReference>
<evidence type="ECO:0000313" key="2">
    <source>
        <dbReference type="Proteomes" id="UP001144280"/>
    </source>
</evidence>
<comment type="caution">
    <text evidence="1">The sequence shown here is derived from an EMBL/GenBank/DDBJ whole genome shotgun (WGS) entry which is preliminary data.</text>
</comment>
<dbReference type="RefSeq" id="WP_281895156.1">
    <property type="nucleotide sequence ID" value="NZ_BSDI01000010.1"/>
</dbReference>
<reference evidence="1" key="1">
    <citation type="submission" date="2022-12" db="EMBL/GenBank/DDBJ databases">
        <title>New Phytohabitans aurantiacus sp. RD004123 nov., an actinomycete isolated from soil.</title>
        <authorList>
            <person name="Triningsih D.W."/>
            <person name="Harunari E."/>
            <person name="Igarashi Y."/>
        </authorList>
    </citation>
    <scope>NUCLEOTIDE SEQUENCE</scope>
    <source>
        <strain evidence="1">RD004123</strain>
    </source>
</reference>
<dbReference type="Proteomes" id="UP001144280">
    <property type="component" value="Unassembled WGS sequence"/>
</dbReference>
<evidence type="ECO:0000313" key="1">
    <source>
        <dbReference type="EMBL" id="GLH97354.1"/>
    </source>
</evidence>
<proteinExistence type="predicted"/>
<keyword evidence="2" id="KW-1185">Reference proteome</keyword>
<gene>
    <name evidence="1" type="ORF">Pa4123_26290</name>
</gene>
<accession>A0ABQ5QT07</accession>